<dbReference type="EMBL" id="BMCJ01000003">
    <property type="protein sequence ID" value="GGC90677.1"/>
    <property type="molecule type" value="Genomic_DNA"/>
</dbReference>
<evidence type="ECO:0000259" key="6">
    <source>
        <dbReference type="SMART" id="SM00922"/>
    </source>
</evidence>
<dbReference type="Proteomes" id="UP000619534">
    <property type="component" value="Unassembled WGS sequence"/>
</dbReference>
<dbReference type="InterPro" id="IPR029065">
    <property type="entry name" value="Enolase_C-like"/>
</dbReference>
<dbReference type="SUPFAM" id="SSF54826">
    <property type="entry name" value="Enolase N-terminal domain-like"/>
    <property type="match status" value="1"/>
</dbReference>
<dbReference type="PANTHER" id="PTHR48073:SF2">
    <property type="entry name" value="O-SUCCINYLBENZOATE SYNTHASE"/>
    <property type="match status" value="1"/>
</dbReference>
<dbReference type="EC" id="5.1.1.-" evidence="5"/>
<keyword evidence="8" id="KW-1185">Reference proteome</keyword>
<dbReference type="SFLD" id="SFLDS00001">
    <property type="entry name" value="Enolase"/>
    <property type="match status" value="2"/>
</dbReference>
<dbReference type="Pfam" id="PF13378">
    <property type="entry name" value="MR_MLE_C"/>
    <property type="match status" value="1"/>
</dbReference>
<evidence type="ECO:0000313" key="8">
    <source>
        <dbReference type="Proteomes" id="UP000619534"/>
    </source>
</evidence>
<evidence type="ECO:0000256" key="2">
    <source>
        <dbReference type="ARBA" id="ARBA00022723"/>
    </source>
</evidence>
<name>A0ABQ1P761_9BACI</name>
<evidence type="ECO:0000256" key="4">
    <source>
        <dbReference type="ARBA" id="ARBA00023235"/>
    </source>
</evidence>
<feature type="domain" description="Mandelate racemase/muconate lactonizing enzyme C-terminal" evidence="6">
    <location>
        <begin position="141"/>
        <end position="240"/>
    </location>
</feature>
<dbReference type="InterPro" id="IPR034603">
    <property type="entry name" value="Dipeptide_epimerase"/>
</dbReference>
<gene>
    <name evidence="7" type="primary">ykfB</name>
    <name evidence="7" type="ORF">GCM10007216_21850</name>
</gene>
<sequence length="372" mass="40983">MHIKKIETMRIAVPLHTPFKTALRTVTEAEAIVVKMTCNEGITGWGEAPPTHVITGESLDSIETAIKKIIAPNLIGHSLLGRERVFEILHTVLVGNTSAKAAVDMALYDCLSQFAGMPLFQFLGGYRNRLETDYTVSVNEVEEMADDAARYIQNGFTALKVKVGKDDIETDIQRIKAVRQAAGEAAVIRLDANQGWKPKEAIYAIRKMEDLDLNIELVEQPVKAHDLQGLKQVKDHVDTPIMADESVFSMYDARKVLESESADFINIKLMKSGGIYHAMKICTLAESFGVECMVGSMIETKLGITAASHFAASQKNVTRYDFDAPLMLADDIVEGGIHYQGKRIHLPEESSGLGISEIKKQYIQNKGSVSNA</sequence>
<dbReference type="Gene3D" id="3.30.390.10">
    <property type="entry name" value="Enolase-like, N-terminal domain"/>
    <property type="match status" value="1"/>
</dbReference>
<dbReference type="SFLD" id="SFLDF00009">
    <property type="entry name" value="o-succinylbenzoate_synthase"/>
    <property type="match status" value="1"/>
</dbReference>
<dbReference type="Gene3D" id="3.20.20.120">
    <property type="entry name" value="Enolase-like C-terminal domain"/>
    <property type="match status" value="1"/>
</dbReference>
<organism evidence="7 8">
    <name type="scientific">Thalassobacillus devorans</name>
    <dbReference type="NCBI Taxonomy" id="279813"/>
    <lineage>
        <taxon>Bacteria</taxon>
        <taxon>Bacillati</taxon>
        <taxon>Bacillota</taxon>
        <taxon>Bacilli</taxon>
        <taxon>Bacillales</taxon>
        <taxon>Bacillaceae</taxon>
        <taxon>Thalassobacillus</taxon>
    </lineage>
</organism>
<dbReference type="SFLD" id="SFLDF00010">
    <property type="entry name" value="dipeptide_epimerase"/>
    <property type="match status" value="1"/>
</dbReference>
<evidence type="ECO:0000313" key="7">
    <source>
        <dbReference type="EMBL" id="GGC90677.1"/>
    </source>
</evidence>
<dbReference type="InterPro" id="IPR036849">
    <property type="entry name" value="Enolase-like_C_sf"/>
</dbReference>
<keyword evidence="3 5" id="KW-0460">Magnesium</keyword>
<dbReference type="InterPro" id="IPR013341">
    <property type="entry name" value="Mandelate_racemase_N_dom"/>
</dbReference>
<dbReference type="SUPFAM" id="SSF51604">
    <property type="entry name" value="Enolase C-terminal domain-like"/>
    <property type="match status" value="1"/>
</dbReference>
<comment type="cofactor">
    <cofactor evidence="5">
        <name>Mg(2+)</name>
        <dbReference type="ChEBI" id="CHEBI:18420"/>
    </cofactor>
    <text evidence="5">Binds 1 Mg(2+) ion per subunit.</text>
</comment>
<dbReference type="CDD" id="cd03319">
    <property type="entry name" value="L-Ala-DL-Glu_epimerase"/>
    <property type="match status" value="1"/>
</dbReference>
<accession>A0ABQ1P761</accession>
<dbReference type="RefSeq" id="WP_062445799.1">
    <property type="nucleotide sequence ID" value="NZ_BMCJ01000003.1"/>
</dbReference>
<proteinExistence type="inferred from homology"/>
<evidence type="ECO:0000256" key="3">
    <source>
        <dbReference type="ARBA" id="ARBA00022842"/>
    </source>
</evidence>
<keyword evidence="4 5" id="KW-0413">Isomerase</keyword>
<protein>
    <recommendedName>
        <fullName evidence="5">Dipeptide epimerase</fullName>
        <ecNumber evidence="5">5.1.1.-</ecNumber>
    </recommendedName>
</protein>
<dbReference type="Pfam" id="PF02746">
    <property type="entry name" value="MR_MLE_N"/>
    <property type="match status" value="1"/>
</dbReference>
<comment type="similarity">
    <text evidence="1 5">Belongs to the mandelate racemase/muconate lactonizing enzyme family.</text>
</comment>
<dbReference type="PANTHER" id="PTHR48073">
    <property type="entry name" value="O-SUCCINYLBENZOATE SYNTHASE-RELATED"/>
    <property type="match status" value="1"/>
</dbReference>
<reference evidence="8" key="1">
    <citation type="journal article" date="2019" name="Int. J. Syst. Evol. Microbiol.">
        <title>The Global Catalogue of Microorganisms (GCM) 10K type strain sequencing project: providing services to taxonomists for standard genome sequencing and annotation.</title>
        <authorList>
            <consortium name="The Broad Institute Genomics Platform"/>
            <consortium name="The Broad Institute Genome Sequencing Center for Infectious Disease"/>
            <person name="Wu L."/>
            <person name="Ma J."/>
        </authorList>
    </citation>
    <scope>NUCLEOTIDE SEQUENCE [LARGE SCALE GENOMIC DNA]</scope>
    <source>
        <strain evidence="8">CCM 7282</strain>
    </source>
</reference>
<dbReference type="SMART" id="SM00922">
    <property type="entry name" value="MR_MLE"/>
    <property type="match status" value="1"/>
</dbReference>
<dbReference type="InterPro" id="IPR013342">
    <property type="entry name" value="Mandelate_racemase_C"/>
</dbReference>
<comment type="caution">
    <text evidence="7">The sequence shown here is derived from an EMBL/GenBank/DDBJ whole genome shotgun (WGS) entry which is preliminary data.</text>
</comment>
<keyword evidence="2 5" id="KW-0479">Metal-binding</keyword>
<evidence type="ECO:0000256" key="5">
    <source>
        <dbReference type="RuleBase" id="RU366006"/>
    </source>
</evidence>
<dbReference type="SFLD" id="SFLDG00180">
    <property type="entry name" value="muconate_cycloisomerase"/>
    <property type="match status" value="2"/>
</dbReference>
<evidence type="ECO:0000256" key="1">
    <source>
        <dbReference type="ARBA" id="ARBA00008031"/>
    </source>
</evidence>
<dbReference type="InterPro" id="IPR029017">
    <property type="entry name" value="Enolase-like_N"/>
</dbReference>